<name>A0A152A4G1_TIELA</name>
<evidence type="ECO:0008006" key="3">
    <source>
        <dbReference type="Google" id="ProtNLM"/>
    </source>
</evidence>
<dbReference type="EMBL" id="LODT01000011">
    <property type="protein sequence ID" value="KYR01133.1"/>
    <property type="molecule type" value="Genomic_DNA"/>
</dbReference>
<organism evidence="1 2">
    <name type="scientific">Tieghemostelium lacteum</name>
    <name type="common">Slime mold</name>
    <name type="synonym">Dictyostelium lacteum</name>
    <dbReference type="NCBI Taxonomy" id="361077"/>
    <lineage>
        <taxon>Eukaryota</taxon>
        <taxon>Amoebozoa</taxon>
        <taxon>Evosea</taxon>
        <taxon>Eumycetozoa</taxon>
        <taxon>Dictyostelia</taxon>
        <taxon>Dictyosteliales</taxon>
        <taxon>Raperosteliaceae</taxon>
        <taxon>Tieghemostelium</taxon>
    </lineage>
</organism>
<reference evidence="1 2" key="1">
    <citation type="submission" date="2015-12" db="EMBL/GenBank/DDBJ databases">
        <title>Dictyostelia acquired genes for synthesis and detection of signals that induce cell-type specialization by lateral gene transfer from prokaryotes.</title>
        <authorList>
            <person name="Gloeckner G."/>
            <person name="Schaap P."/>
        </authorList>
    </citation>
    <scope>NUCLEOTIDE SEQUENCE [LARGE SCALE GENOMIC DNA]</scope>
    <source>
        <strain evidence="1 2">TK</strain>
    </source>
</reference>
<dbReference type="InParanoid" id="A0A152A4G1"/>
<dbReference type="AlphaFoldDB" id="A0A152A4G1"/>
<proteinExistence type="predicted"/>
<protein>
    <recommendedName>
        <fullName evidence="3">F-box domain-containing protein</fullName>
    </recommendedName>
</protein>
<accession>A0A152A4G1</accession>
<sequence>MIVLPNIIIEKILSYLVSSKYLSFRYRASLASINKSAFELVKYLFTNSVTRSFGVIHQHMLSDMKIPNSEYHLLKSIQKIRMKEVSNENLLVTSQHFKNVHSIELDQKCDSILLLHLHLFPCLRDLRLVCGNGIYHKSRDYNSLLDLDAHGVAPPLMKLTLFIDIENVPLILVALKYVRKTLKYLDLTLSKLGYFQDTLEDSCIDLVRYFEEDIQKNRFEYLNIIRNSIPRLSIVSKEAYYNQLESLKIYRSRVFYQITKIDVDIIDFCNVLSVVDIHYEPSNEILNQFLLIPNHKPNLKKIKLTKRPHPPSTTTKVDIKWSTFIYVQTLNLKSDIESIRGMLEANYHCKSIRYLSLTTNTTDPHDFNLFHPNPIKEFNEFLHQNQTIEKLSILLDTDKSPIHIDELFIALSKQSTLRFLKIRDFSDHLMNIGAYKQLALSKSIEIISIKQSDTTYKVFTKIPNFSIVNVNNSLLHRHYMYGRDQINNFIENNRNPSIFSKLKASIIKKFK</sequence>
<evidence type="ECO:0000313" key="2">
    <source>
        <dbReference type="Proteomes" id="UP000076078"/>
    </source>
</evidence>
<gene>
    <name evidence="1" type="ORF">DLAC_11518</name>
</gene>
<evidence type="ECO:0000313" key="1">
    <source>
        <dbReference type="EMBL" id="KYR01133.1"/>
    </source>
</evidence>
<comment type="caution">
    <text evidence="1">The sequence shown here is derived from an EMBL/GenBank/DDBJ whole genome shotgun (WGS) entry which is preliminary data.</text>
</comment>
<keyword evidence="2" id="KW-1185">Reference proteome</keyword>
<dbReference type="Proteomes" id="UP000076078">
    <property type="component" value="Unassembled WGS sequence"/>
</dbReference>